<sequence>MSGAPLALLASVLWGTADFLAGRASRTHPAVLVALAGQVAGLIALGLILAFRGLDTAALLPGAIAGLVGTVAILALYRAFALGTMSVVAPIAATSAIVPVLAGVLVDGERPNALQWLGMAVALTGAALASRESVHTKAVDPKRAIQLALLAALFLGLMLVFLGRAGDHDALAGVAMSRVVSVPILGLLAYRAAATAPWRELPKLGAIGLLDTGANTAFAIATTGGLLSLVAVLGGLFPVVTVALAFFLLHERLVPIQRVGVVLALAGIPLISV</sequence>
<dbReference type="OrthoDB" id="68076at2"/>
<dbReference type="PANTHER" id="PTHR22911:SF137">
    <property type="entry name" value="SOLUTE CARRIER FAMILY 35 MEMBER G2-RELATED"/>
    <property type="match status" value="1"/>
</dbReference>
<organism evidence="4 5">
    <name type="scientific">Solirubrobacter pauli</name>
    <dbReference type="NCBI Taxonomy" id="166793"/>
    <lineage>
        <taxon>Bacteria</taxon>
        <taxon>Bacillati</taxon>
        <taxon>Actinomycetota</taxon>
        <taxon>Thermoleophilia</taxon>
        <taxon>Solirubrobacterales</taxon>
        <taxon>Solirubrobacteraceae</taxon>
        <taxon>Solirubrobacter</taxon>
    </lineage>
</organism>
<dbReference type="SUPFAM" id="SSF103481">
    <property type="entry name" value="Multidrug resistance efflux transporter EmrE"/>
    <property type="match status" value="2"/>
</dbReference>
<accession>A0A660LIN9</accession>
<dbReference type="AlphaFoldDB" id="A0A660LIN9"/>
<dbReference type="Pfam" id="PF00892">
    <property type="entry name" value="EamA"/>
    <property type="match status" value="2"/>
</dbReference>
<feature type="transmembrane region" description="Helical" evidence="2">
    <location>
        <begin position="87"/>
        <end position="106"/>
    </location>
</feature>
<feature type="transmembrane region" description="Helical" evidence="2">
    <location>
        <begin position="113"/>
        <end position="131"/>
    </location>
</feature>
<evidence type="ECO:0000256" key="2">
    <source>
        <dbReference type="SAM" id="Phobius"/>
    </source>
</evidence>
<comment type="caution">
    <text evidence="4">The sequence shown here is derived from an EMBL/GenBank/DDBJ whole genome shotgun (WGS) entry which is preliminary data.</text>
</comment>
<dbReference type="GO" id="GO:0016020">
    <property type="term" value="C:membrane"/>
    <property type="evidence" value="ECO:0007669"/>
    <property type="project" value="InterPro"/>
</dbReference>
<comment type="similarity">
    <text evidence="1">Belongs to the EamA transporter family.</text>
</comment>
<protein>
    <submittedName>
        <fullName evidence="4">Putative membrane protein</fullName>
    </submittedName>
</protein>
<keyword evidence="2" id="KW-0472">Membrane</keyword>
<keyword evidence="5" id="KW-1185">Reference proteome</keyword>
<feature type="transmembrane region" description="Helical" evidence="2">
    <location>
        <begin position="226"/>
        <end position="249"/>
    </location>
</feature>
<keyword evidence="2" id="KW-1133">Transmembrane helix</keyword>
<gene>
    <name evidence="4" type="ORF">C8N24_2646</name>
</gene>
<dbReference type="EMBL" id="RBIL01000001">
    <property type="protein sequence ID" value="RKQ92791.1"/>
    <property type="molecule type" value="Genomic_DNA"/>
</dbReference>
<feature type="transmembrane region" description="Helical" evidence="2">
    <location>
        <begin position="143"/>
        <end position="163"/>
    </location>
</feature>
<feature type="domain" description="EamA" evidence="3">
    <location>
        <begin position="144"/>
        <end position="272"/>
    </location>
</feature>
<evidence type="ECO:0000313" key="4">
    <source>
        <dbReference type="EMBL" id="RKQ92791.1"/>
    </source>
</evidence>
<feature type="domain" description="EamA" evidence="3">
    <location>
        <begin position="2"/>
        <end position="130"/>
    </location>
</feature>
<dbReference type="Gene3D" id="1.10.3730.20">
    <property type="match status" value="1"/>
</dbReference>
<evidence type="ECO:0000259" key="3">
    <source>
        <dbReference type="Pfam" id="PF00892"/>
    </source>
</evidence>
<dbReference type="PANTHER" id="PTHR22911">
    <property type="entry name" value="ACYL-MALONYL CONDENSING ENZYME-RELATED"/>
    <property type="match status" value="1"/>
</dbReference>
<evidence type="ECO:0000313" key="5">
    <source>
        <dbReference type="Proteomes" id="UP000278962"/>
    </source>
</evidence>
<evidence type="ECO:0000256" key="1">
    <source>
        <dbReference type="ARBA" id="ARBA00007362"/>
    </source>
</evidence>
<dbReference type="Proteomes" id="UP000278962">
    <property type="component" value="Unassembled WGS sequence"/>
</dbReference>
<dbReference type="InterPro" id="IPR037185">
    <property type="entry name" value="EmrE-like"/>
</dbReference>
<feature type="transmembrane region" description="Helical" evidence="2">
    <location>
        <begin position="58"/>
        <end position="81"/>
    </location>
</feature>
<proteinExistence type="inferred from homology"/>
<dbReference type="InterPro" id="IPR000620">
    <property type="entry name" value="EamA_dom"/>
</dbReference>
<keyword evidence="2" id="KW-0812">Transmembrane</keyword>
<dbReference type="RefSeq" id="WP_121250563.1">
    <property type="nucleotide sequence ID" value="NZ_RBIL01000001.1"/>
</dbReference>
<feature type="transmembrane region" description="Helical" evidence="2">
    <location>
        <begin position="31"/>
        <end position="51"/>
    </location>
</feature>
<feature type="transmembrane region" description="Helical" evidence="2">
    <location>
        <begin position="170"/>
        <end position="193"/>
    </location>
</feature>
<name>A0A660LIN9_9ACTN</name>
<reference evidence="4 5" key="1">
    <citation type="submission" date="2018-10" db="EMBL/GenBank/DDBJ databases">
        <title>Genomic Encyclopedia of Archaeal and Bacterial Type Strains, Phase II (KMG-II): from individual species to whole genera.</title>
        <authorList>
            <person name="Goeker M."/>
        </authorList>
    </citation>
    <scope>NUCLEOTIDE SEQUENCE [LARGE SCALE GENOMIC DNA]</scope>
    <source>
        <strain evidence="4 5">DSM 14954</strain>
    </source>
</reference>